<reference evidence="1" key="2">
    <citation type="journal article" date="2024" name="Plant">
        <title>Genomic evolution and insights into agronomic trait innovations of Sesamum species.</title>
        <authorList>
            <person name="Miao H."/>
            <person name="Wang L."/>
            <person name="Qu L."/>
            <person name="Liu H."/>
            <person name="Sun Y."/>
            <person name="Le M."/>
            <person name="Wang Q."/>
            <person name="Wei S."/>
            <person name="Zheng Y."/>
            <person name="Lin W."/>
            <person name="Duan Y."/>
            <person name="Cao H."/>
            <person name="Xiong S."/>
            <person name="Wang X."/>
            <person name="Wei L."/>
            <person name="Li C."/>
            <person name="Ma Q."/>
            <person name="Ju M."/>
            <person name="Zhao R."/>
            <person name="Li G."/>
            <person name="Mu C."/>
            <person name="Tian Q."/>
            <person name="Mei H."/>
            <person name="Zhang T."/>
            <person name="Gao T."/>
            <person name="Zhang H."/>
        </authorList>
    </citation>
    <scope>NUCLEOTIDE SEQUENCE</scope>
    <source>
        <strain evidence="1">3651</strain>
    </source>
</reference>
<proteinExistence type="predicted"/>
<dbReference type="Proteomes" id="UP001293254">
    <property type="component" value="Unassembled WGS sequence"/>
</dbReference>
<keyword evidence="2" id="KW-1185">Reference proteome</keyword>
<gene>
    <name evidence="1" type="ORF">Salat_0697000</name>
</gene>
<comment type="caution">
    <text evidence="1">The sequence shown here is derived from an EMBL/GenBank/DDBJ whole genome shotgun (WGS) entry which is preliminary data.</text>
</comment>
<dbReference type="AlphaFoldDB" id="A0AAE2CUR0"/>
<accession>A0AAE2CUR0</accession>
<protein>
    <submittedName>
        <fullName evidence="1">Uncharacterized protein</fullName>
    </submittedName>
</protein>
<organism evidence="1 2">
    <name type="scientific">Sesamum alatum</name>
    <dbReference type="NCBI Taxonomy" id="300844"/>
    <lineage>
        <taxon>Eukaryota</taxon>
        <taxon>Viridiplantae</taxon>
        <taxon>Streptophyta</taxon>
        <taxon>Embryophyta</taxon>
        <taxon>Tracheophyta</taxon>
        <taxon>Spermatophyta</taxon>
        <taxon>Magnoliopsida</taxon>
        <taxon>eudicotyledons</taxon>
        <taxon>Gunneridae</taxon>
        <taxon>Pentapetalae</taxon>
        <taxon>asterids</taxon>
        <taxon>lamiids</taxon>
        <taxon>Lamiales</taxon>
        <taxon>Pedaliaceae</taxon>
        <taxon>Sesamum</taxon>
    </lineage>
</organism>
<evidence type="ECO:0000313" key="1">
    <source>
        <dbReference type="EMBL" id="KAK4435336.1"/>
    </source>
</evidence>
<reference evidence="1" key="1">
    <citation type="submission" date="2020-06" db="EMBL/GenBank/DDBJ databases">
        <authorList>
            <person name="Li T."/>
            <person name="Hu X."/>
            <person name="Zhang T."/>
            <person name="Song X."/>
            <person name="Zhang H."/>
            <person name="Dai N."/>
            <person name="Sheng W."/>
            <person name="Hou X."/>
            <person name="Wei L."/>
        </authorList>
    </citation>
    <scope>NUCLEOTIDE SEQUENCE</scope>
    <source>
        <strain evidence="1">3651</strain>
        <tissue evidence="1">Leaf</tissue>
    </source>
</reference>
<evidence type="ECO:0000313" key="2">
    <source>
        <dbReference type="Proteomes" id="UP001293254"/>
    </source>
</evidence>
<sequence length="146" mass="15819">MSLAIAPIPTPLPLLQTAQSKLTLMVPSSGRSQLTVLLLDPALKVDIPTINYAPWYVGKGSDQPCVWAGPQGMLNVLNAAVADWARAVILDPPTLLVQCRRDGIVGYFPHEELHWTRNPCFPNEVPLVGVLIRAATESVLLNKTSS</sequence>
<dbReference type="EMBL" id="JACGWO010000002">
    <property type="protein sequence ID" value="KAK4435336.1"/>
    <property type="molecule type" value="Genomic_DNA"/>
</dbReference>
<name>A0AAE2CUR0_9LAMI</name>